<proteinExistence type="predicted"/>
<evidence type="ECO:0000313" key="1">
    <source>
        <dbReference type="EMBL" id="KAF6807373.1"/>
    </source>
</evidence>
<dbReference type="EMBL" id="WIGM01000979">
    <property type="protein sequence ID" value="KAF6807373.1"/>
    <property type="molecule type" value="Genomic_DNA"/>
</dbReference>
<gene>
    <name evidence="1" type="ORF">CMUS01_14137</name>
</gene>
<dbReference type="Proteomes" id="UP000639643">
    <property type="component" value="Unassembled WGS sequence"/>
</dbReference>
<sequence length="98" mass="11366">MWNNRDGRVIDALAENPEWAPRLGVLTMTSDPESKKPTKAIRALTRAREMLTIRLLFPACEMDEEWPHAGVAFDEHMYRKGRRVRVFIPRCRAELLGC</sequence>
<comment type="caution">
    <text evidence="1">The sequence shown here is derived from an EMBL/GenBank/DDBJ whole genome shotgun (WGS) entry which is preliminary data.</text>
</comment>
<organism evidence="1 2">
    <name type="scientific">Colletotrichum musicola</name>
    <dbReference type="NCBI Taxonomy" id="2175873"/>
    <lineage>
        <taxon>Eukaryota</taxon>
        <taxon>Fungi</taxon>
        <taxon>Dikarya</taxon>
        <taxon>Ascomycota</taxon>
        <taxon>Pezizomycotina</taxon>
        <taxon>Sordariomycetes</taxon>
        <taxon>Hypocreomycetidae</taxon>
        <taxon>Glomerellales</taxon>
        <taxon>Glomerellaceae</taxon>
        <taxon>Colletotrichum</taxon>
        <taxon>Colletotrichum orchidearum species complex</taxon>
    </lineage>
</organism>
<accession>A0A8H6J6T8</accession>
<evidence type="ECO:0000313" key="2">
    <source>
        <dbReference type="Proteomes" id="UP000639643"/>
    </source>
</evidence>
<reference evidence="1" key="1">
    <citation type="journal article" date="2020" name="Phytopathology">
        <title>Genome Sequence Resources of Colletotrichum truncatum, C. plurivorum, C. musicola, and C. sojae: Four Species Pathogenic to Soybean (Glycine max).</title>
        <authorList>
            <person name="Rogerio F."/>
            <person name="Boufleur T.R."/>
            <person name="Ciampi-Guillardi M."/>
            <person name="Sukno S.A."/>
            <person name="Thon M.R."/>
            <person name="Massola Junior N.S."/>
            <person name="Baroncelli R."/>
        </authorList>
    </citation>
    <scope>NUCLEOTIDE SEQUENCE</scope>
    <source>
        <strain evidence="1">LFN0074</strain>
    </source>
</reference>
<dbReference type="AlphaFoldDB" id="A0A8H6J6T8"/>
<protein>
    <submittedName>
        <fullName evidence="1">Uncharacterized protein</fullName>
    </submittedName>
</protein>
<name>A0A8H6J6T8_9PEZI</name>
<keyword evidence="2" id="KW-1185">Reference proteome</keyword>
<dbReference type="OrthoDB" id="550575at2759"/>